<dbReference type="GO" id="GO:0043531">
    <property type="term" value="F:ADP binding"/>
    <property type="evidence" value="ECO:0007669"/>
    <property type="project" value="InterPro"/>
</dbReference>
<name>A0AA38Z4X1_VITRO</name>
<evidence type="ECO:0000313" key="8">
    <source>
        <dbReference type="Proteomes" id="UP001168098"/>
    </source>
</evidence>
<dbReference type="InterPro" id="IPR032675">
    <property type="entry name" value="LRR_dom_sf"/>
</dbReference>
<dbReference type="Gene3D" id="1.10.8.430">
    <property type="entry name" value="Helical domain of apoptotic protease-activating factors"/>
    <property type="match status" value="1"/>
</dbReference>
<sequence>MVEIVVSVAAKVSEYLVGPVVRQLGYLFNYRTNIEDLSQKVEKLRDARARQQHSVDEAIRNGHKIEDDVCKWMTRADGFIQNVCKFLEDEKEARKSCFNGLCPNLKSRYQLSREARKKAGVSVQILGDGQFEKVLYRAPLQGIRSSPSEALESRMFTLSEVMEALRDANINRIGVWGMGGVGKSTLVKQVAEQANQEKLFDKVVKVSVLQTPDLQKIQKELADGLGMKFEEESEQGRAARLLQRMEAEKTILIILDDLWAELELEKVGIPSPDDHKGCKLVLTSRNKQVLSNEMSTQKDFRVRHLQEDETWILFKNTAGDSIENPELQPIAVDVAKECAGLPIAIVTVAKALKNKNVSIWKDALQQLKSQTSTNITGMETKVYSSLKLSYEHLEGDEVKSLCLLCGLFSYHIPFRDLLKYGVGLRLFQGTNTLEEAKNRIDALVDNLKSSNFLLETDHNTCFRMHDLVRSTARKIASEQRHVFTHQKTTVRVEEWPRIDELQKVKCISLEECDIHELPEGLVCPKLELFSCLLKTNSAGKIPNTFFEGMKQLKVLDFSRMHLPSLPSSLQCLANLRTLCLDSCKLGDIVIIAELKKLEILSLMDSDIEQLPREIAQLIHLRLFDLKGSSKLKVIPPDVISSLVRLEDLCMENSFTQWEGEGKSNACLAELKRLSHLTSLDIQISDAKLLPKDIVFDNLERYRIFVGDVWIWKENYKTNRTLKLNKFDTSLHLVDGISKLLKRTEDLHLRELCGGTNVLSKLDGEGFFKLKHLNVESSPEIQCIVNSLDLTSSHGAFPVMETLSLNQLINLQEVCRGQFPAGSFGCLRKVEVEYCDGLKFLFSLSVARGLSRLEEIKVTRCKSMVEMVSQGRKEIKEDAVNVPLFPELRSSTLEDLPKLSNFCFEENPMLSKPPNTIVGPSTSPLNQPEIRDDQLLLSLGGNLRSLKLKNCMSLLRLFPPSLLQNLEELIVENCDQLEHAFDLEELNVDDGHVELLPKLGKLRLIGLPKLRHICNCGSSRNHFPSSMASAPVGNIIFPKLSYILLESLPNLTSFVSPGYHSLQRLHHADLDTPFPVLFDERVAFPSLKFLKISGLDNVKKIRHNQIPQDSFSKLEMVTVEFCGQLLNIFSACMLKRLQSLEDLSVRDCSSLEAIFDVEGTNDNVDRSSLGNTFVFPKLTSLSLINLHQLRSFYPGALTSQWTLLKKLKVQECHKLNVFAFETPTFQQRHHEGNLDMPLFFPPHVAFPNLEELTLGQNRDTEIWPEQFLVDSFPKLRVLSVYDCKDIVIVIPSFMLQGLHNLEVLKVGRCSSVEEAFQLEGLDEENQAKRLGQFREIELHDLPGLTRLWKENSKPGLDLQSLESLDEEIRDGQLLLSLSGNLRSLKLKNCMSLLKLFPPSLLQNLEELIVENCGQLEHVFDLEGLNVGDGHVGLLPKLGVLKLIGLPKLRHICNCGSSRNHFPSSMASAPVSNIIFPKLFRISLDSLPTLTSFVSPGYHSLQRLHHADLDTPFPVLFDERVAFPSLKFLIISGLDNVKKIWHNQIPQDSFSKLEVVNVASCGELLNIFPSCMLKRLQCLQFLRVEDCSLLEEVFDVEGTNVNVNVKEGVTVTQLSQLILQSLPKVEKIWNKDPHGILKFQNLKSIVIYKCQSLKNLFPASLVKDLVQLENLGLHSCGIEEIVAKDSEVETAAEFVFPKVTSLELFNLHQLRSFYPGAHTSRWPLLKELIVRACDKVNVFASETPTFQRRHHEGGFDMPILQPLFLLQQVAFPYLEELTLDDSNNTEIWQEQFPMDPFPRLRYLNVCGYGDILVVIPSCMLQRLHNLENLVVRRCSSVKEIFQLEGLDEKNQAKRLGRLREIRLDGLPALTHLWKENSKSGFDLQSLESLEVWHCDSLINLVPCSVSFQNLDTLEVWSCGSLRSLISPSVAKSLVKLKKLKVGGSQMMEEVVANEGGEAADEIAFCELQHMALQCLSNLTSFNSRGYVFSFPSLEHMVVEECPKMKIFSPSLVTTPKLERVEVADDEWHWQDDLNTTIHNLFIKTHGVFLRNLGLLPTWW</sequence>
<evidence type="ECO:0000256" key="4">
    <source>
        <dbReference type="ARBA" id="ARBA00022840"/>
    </source>
</evidence>
<evidence type="ECO:0000256" key="3">
    <source>
        <dbReference type="ARBA" id="ARBA00022821"/>
    </source>
</evidence>
<dbReference type="SMART" id="SM00382">
    <property type="entry name" value="AAA"/>
    <property type="match status" value="1"/>
</dbReference>
<evidence type="ECO:0000256" key="2">
    <source>
        <dbReference type="ARBA" id="ARBA00022741"/>
    </source>
</evidence>
<keyword evidence="8" id="KW-1185">Reference proteome</keyword>
<proteinExistence type="inferred from homology"/>
<evidence type="ECO:0000256" key="1">
    <source>
        <dbReference type="ARBA" id="ARBA00008894"/>
    </source>
</evidence>
<gene>
    <name evidence="7" type="ORF">PVL29_018385</name>
</gene>
<dbReference type="Pfam" id="PF00931">
    <property type="entry name" value="NB-ARC"/>
    <property type="match status" value="1"/>
</dbReference>
<keyword evidence="4" id="KW-0067">ATP-binding</keyword>
<dbReference type="Proteomes" id="UP001168098">
    <property type="component" value="Unassembled WGS sequence"/>
</dbReference>
<dbReference type="InterPro" id="IPR050905">
    <property type="entry name" value="Plant_NBS-LRR"/>
</dbReference>
<dbReference type="Gene3D" id="3.80.10.10">
    <property type="entry name" value="Ribonuclease Inhibitor"/>
    <property type="match status" value="6"/>
</dbReference>
<comment type="caution">
    <text evidence="7">The sequence shown here is derived from an EMBL/GenBank/DDBJ whole genome shotgun (WGS) entry which is preliminary data.</text>
</comment>
<dbReference type="SUPFAM" id="SSF52047">
    <property type="entry name" value="RNI-like"/>
    <property type="match status" value="3"/>
</dbReference>
<dbReference type="PANTHER" id="PTHR33463:SF198">
    <property type="entry name" value="RPP4C3"/>
    <property type="match status" value="1"/>
</dbReference>
<keyword evidence="2" id="KW-0547">Nucleotide-binding</keyword>
<keyword evidence="5" id="KW-0175">Coiled coil</keyword>
<dbReference type="SUPFAM" id="SSF52058">
    <property type="entry name" value="L domain-like"/>
    <property type="match status" value="1"/>
</dbReference>
<accession>A0AA38Z4X1</accession>
<dbReference type="EMBL" id="JARBHA010000014">
    <property type="protein sequence ID" value="KAJ9682455.1"/>
    <property type="molecule type" value="Genomic_DNA"/>
</dbReference>
<evidence type="ECO:0000259" key="6">
    <source>
        <dbReference type="SMART" id="SM00382"/>
    </source>
</evidence>
<feature type="domain" description="AAA+ ATPase" evidence="6">
    <location>
        <begin position="169"/>
        <end position="308"/>
    </location>
</feature>
<dbReference type="InterPro" id="IPR003593">
    <property type="entry name" value="AAA+_ATPase"/>
</dbReference>
<dbReference type="GO" id="GO:0005524">
    <property type="term" value="F:ATP binding"/>
    <property type="evidence" value="ECO:0007669"/>
    <property type="project" value="UniProtKB-KW"/>
</dbReference>
<reference evidence="7 8" key="1">
    <citation type="journal article" date="2023" name="BMC Biotechnol.">
        <title>Vitis rotundifolia cv Carlos genome sequencing.</title>
        <authorList>
            <person name="Huff M."/>
            <person name="Hulse-Kemp A."/>
            <person name="Scheffler B."/>
            <person name="Youngblood R."/>
            <person name="Simpson S."/>
            <person name="Babiker E."/>
            <person name="Staton M."/>
        </authorList>
    </citation>
    <scope>NUCLEOTIDE SEQUENCE [LARGE SCALE GENOMIC DNA]</scope>
    <source>
        <tissue evidence="7">Leaf</tissue>
    </source>
</reference>
<organism evidence="7 8">
    <name type="scientific">Vitis rotundifolia</name>
    <name type="common">Muscadine grape</name>
    <dbReference type="NCBI Taxonomy" id="103349"/>
    <lineage>
        <taxon>Eukaryota</taxon>
        <taxon>Viridiplantae</taxon>
        <taxon>Streptophyta</taxon>
        <taxon>Embryophyta</taxon>
        <taxon>Tracheophyta</taxon>
        <taxon>Spermatophyta</taxon>
        <taxon>Magnoliopsida</taxon>
        <taxon>eudicotyledons</taxon>
        <taxon>Gunneridae</taxon>
        <taxon>Pentapetalae</taxon>
        <taxon>rosids</taxon>
        <taxon>Vitales</taxon>
        <taxon>Vitaceae</taxon>
        <taxon>Viteae</taxon>
        <taxon>Vitis</taxon>
    </lineage>
</organism>
<dbReference type="InterPro" id="IPR042197">
    <property type="entry name" value="Apaf_helical"/>
</dbReference>
<protein>
    <recommendedName>
        <fullName evidence="6">AAA+ ATPase domain-containing protein</fullName>
    </recommendedName>
</protein>
<dbReference type="PRINTS" id="PR00364">
    <property type="entry name" value="DISEASERSIST"/>
</dbReference>
<dbReference type="PANTHER" id="PTHR33463">
    <property type="entry name" value="NB-ARC DOMAIN-CONTAINING PROTEIN-RELATED"/>
    <property type="match status" value="1"/>
</dbReference>
<dbReference type="Pfam" id="PF23247">
    <property type="entry name" value="LRR_RPS2"/>
    <property type="match status" value="8"/>
</dbReference>
<dbReference type="InterPro" id="IPR027417">
    <property type="entry name" value="P-loop_NTPase"/>
</dbReference>
<dbReference type="InterPro" id="IPR002182">
    <property type="entry name" value="NB-ARC"/>
</dbReference>
<dbReference type="InterPro" id="IPR057135">
    <property type="entry name" value="At4g27190-like_LRR"/>
</dbReference>
<dbReference type="Gene3D" id="3.40.50.300">
    <property type="entry name" value="P-loop containing nucleotide triphosphate hydrolases"/>
    <property type="match status" value="1"/>
</dbReference>
<feature type="coiled-coil region" evidence="5">
    <location>
        <begin position="27"/>
        <end position="61"/>
    </location>
</feature>
<keyword evidence="3" id="KW-0611">Plant defense</keyword>
<evidence type="ECO:0000313" key="7">
    <source>
        <dbReference type="EMBL" id="KAJ9682455.1"/>
    </source>
</evidence>
<dbReference type="SUPFAM" id="SSF52540">
    <property type="entry name" value="P-loop containing nucleoside triphosphate hydrolases"/>
    <property type="match status" value="1"/>
</dbReference>
<comment type="similarity">
    <text evidence="1">Belongs to the disease resistance NB-LRR family.</text>
</comment>
<dbReference type="GO" id="GO:0006952">
    <property type="term" value="P:defense response"/>
    <property type="evidence" value="ECO:0007669"/>
    <property type="project" value="UniProtKB-KW"/>
</dbReference>
<dbReference type="FunFam" id="3.40.50.300:FF:001091">
    <property type="entry name" value="Probable disease resistance protein At1g61300"/>
    <property type="match status" value="1"/>
</dbReference>
<evidence type="ECO:0000256" key="5">
    <source>
        <dbReference type="SAM" id="Coils"/>
    </source>
</evidence>